<dbReference type="EMBL" id="JRYR02000001">
    <property type="protein sequence ID" value="OHX66323.1"/>
    <property type="molecule type" value="Genomic_DNA"/>
</dbReference>
<gene>
    <name evidence="3" type="ORF">NH26_08135</name>
</gene>
<feature type="transmembrane region" description="Helical" evidence="1">
    <location>
        <begin position="16"/>
        <end position="37"/>
    </location>
</feature>
<dbReference type="OrthoDB" id="9803895at2"/>
<comment type="caution">
    <text evidence="3">The sequence shown here is derived from an EMBL/GenBank/DDBJ whole genome shotgun (WGS) entry which is preliminary data.</text>
</comment>
<dbReference type="CDD" id="cd06577">
    <property type="entry name" value="PASTA_pknB"/>
    <property type="match status" value="2"/>
</dbReference>
<evidence type="ECO:0000256" key="1">
    <source>
        <dbReference type="SAM" id="Phobius"/>
    </source>
</evidence>
<dbReference type="RefSeq" id="WP_044224927.1">
    <property type="nucleotide sequence ID" value="NZ_JRYR02000001.1"/>
</dbReference>
<feature type="domain" description="PASTA" evidence="2">
    <location>
        <begin position="202"/>
        <end position="275"/>
    </location>
</feature>
<evidence type="ECO:0000313" key="3">
    <source>
        <dbReference type="EMBL" id="OHX66323.1"/>
    </source>
</evidence>
<sequence length="280" mass="31252">MDKNKIKKLIFGESPTALIFNLFLMLIAGFICMWIFFEGYLNVATKHGETVTVPNVDSLSLDDAEKRLASAGLRYTIFDSTPINYNPDLPYLTVLAQTPKAGEKVKDNRNIYLTVNPSQAELVKLDDILTSSLKNAAEKMKTIGVKPGKISRVEDRYQGILEVRYKGQLIQKYDRKLRKKIITDRKVHRGGKVDIVVGDGLGKSKTLVPNLVGMSEGDAEFVLFGQGLGKSNTNYIASELPPGTVVRQYPSAEEDENGNFPKIRYGRTIELWVSQFSGKK</sequence>
<name>A0A1S1YZH1_FLAPC</name>
<dbReference type="SMART" id="SM00740">
    <property type="entry name" value="PASTA"/>
    <property type="match status" value="2"/>
</dbReference>
<accession>A0A1S1YZH1</accession>
<dbReference type="Gene3D" id="3.30.10.20">
    <property type="match status" value="2"/>
</dbReference>
<dbReference type="Pfam" id="PF03793">
    <property type="entry name" value="PASTA"/>
    <property type="match status" value="2"/>
</dbReference>
<keyword evidence="1" id="KW-0472">Membrane</keyword>
<protein>
    <recommendedName>
        <fullName evidence="2">PASTA domain-containing protein</fullName>
    </recommendedName>
</protein>
<evidence type="ECO:0000313" key="4">
    <source>
        <dbReference type="Proteomes" id="UP000179797"/>
    </source>
</evidence>
<keyword evidence="1" id="KW-1133">Transmembrane helix</keyword>
<proteinExistence type="predicted"/>
<dbReference type="PROSITE" id="PS51178">
    <property type="entry name" value="PASTA"/>
    <property type="match status" value="2"/>
</dbReference>
<organism evidence="3 4">
    <name type="scientific">Flammeovirga pacifica</name>
    <dbReference type="NCBI Taxonomy" id="915059"/>
    <lineage>
        <taxon>Bacteria</taxon>
        <taxon>Pseudomonadati</taxon>
        <taxon>Bacteroidota</taxon>
        <taxon>Cytophagia</taxon>
        <taxon>Cytophagales</taxon>
        <taxon>Flammeovirgaceae</taxon>
        <taxon>Flammeovirga</taxon>
    </lineage>
</organism>
<dbReference type="Proteomes" id="UP000179797">
    <property type="component" value="Unassembled WGS sequence"/>
</dbReference>
<evidence type="ECO:0000259" key="2">
    <source>
        <dbReference type="PROSITE" id="PS51178"/>
    </source>
</evidence>
<dbReference type="STRING" id="915059.NH26_08135"/>
<dbReference type="InterPro" id="IPR005543">
    <property type="entry name" value="PASTA_dom"/>
</dbReference>
<reference evidence="3 4" key="1">
    <citation type="journal article" date="2012" name="Int. J. Syst. Evol. Microbiol.">
        <title>Flammeovirga pacifica sp. nov., isolated from deep-sea sediment.</title>
        <authorList>
            <person name="Xu H."/>
            <person name="Fu Y."/>
            <person name="Yang N."/>
            <person name="Ding Z."/>
            <person name="Lai Q."/>
            <person name="Zeng R."/>
        </authorList>
    </citation>
    <scope>NUCLEOTIDE SEQUENCE [LARGE SCALE GENOMIC DNA]</scope>
    <source>
        <strain evidence="4">DSM 24597 / LMG 26175 / WPAGA1</strain>
    </source>
</reference>
<keyword evidence="1" id="KW-0812">Transmembrane</keyword>
<dbReference type="AlphaFoldDB" id="A0A1S1YZH1"/>
<feature type="domain" description="PASTA" evidence="2">
    <location>
        <begin position="48"/>
        <end position="117"/>
    </location>
</feature>
<keyword evidence="4" id="KW-1185">Reference proteome</keyword>